<protein>
    <submittedName>
        <fullName evidence="2">Lipase</fullName>
    </submittedName>
</protein>
<sequence>MKKLLLCLAVTSALGLSGCDSESIDNVINENSGEALKPTSTVAFDPSNGVLSFPNNILFSGTMDGTLNLPVADPTNLSDPLVAANALDGWSTNQPFIQSFNFAEGVGLDPVAIYSTDAVSLIEVAAGGDAECPDSTRGLACAPRAKLVLGEDFIVQAAGNDLAIVPLKPLKAKTTYVLALTDRLMDTEGLSIAPSSTYELIRTDISTPLPDATLFALQAQTNSFESIAEGYGIQRDSIIYTAAFTTQSIEDSVMVTKELLAASLNPATQLFPTPVVGVQNTGLTAAQALGFAPATQLGQLFASAKLHMGQVTLPYYLGTGLESTTQPWKAMCDSGAVLAAVDPSMLPAEPVSATDGACMQFGLRDLPEFGLDPERNITKFNPIPKLAELQNVEVQMTIPDVAQANMVRPAFGMEPDLVEPANGWPVVILQHGITGNKGQMLALSGILSAAGYATVAIDHPLHASRGVDLTGDGNNEIDASSNPFHYMNIANLLNARDNLRQSTTDLMALRLGLNFAQGVNIDPSQTHFIGASLGGIVGLNFMATTNTSFNTGSAEQDAVLNSMFAVKASTLSTPGGGIPNFLLESAAFEDIIKASLAYSASPEFKGFADATLGDAAADPVQLAGIWQPFVDALTPAQLGAVNSTFSMFAFAAQSILDAGDPLNYAKMAQANKSPIHLIEVVGNGMDNLPDQVIPNTVSSHPIAGSSPLIETIGLPVIRQTAVSSDGMPISGAVKFVYGHHGSLLSPAPTTGSPSVEFSARATQEMQNQAVTYFLTGATVIPVTDTDVVLQ</sequence>
<name>A0A5R9IVY0_9GAMM</name>
<reference evidence="2 3" key="1">
    <citation type="submission" date="2019-05" db="EMBL/GenBank/DDBJ databases">
        <title>Genome sequences of Thalassotalea litorea 1K03283.</title>
        <authorList>
            <person name="Zhang D."/>
        </authorList>
    </citation>
    <scope>NUCLEOTIDE SEQUENCE [LARGE SCALE GENOMIC DNA]</scope>
    <source>
        <strain evidence="2 3">MCCC 1K03283</strain>
    </source>
</reference>
<keyword evidence="3" id="KW-1185">Reference proteome</keyword>
<dbReference type="NCBIfam" id="TIGR03502">
    <property type="entry name" value="lipase_Pla1_cef"/>
    <property type="match status" value="1"/>
</dbReference>
<proteinExistence type="predicted"/>
<evidence type="ECO:0000313" key="2">
    <source>
        <dbReference type="EMBL" id="TLU67531.1"/>
    </source>
</evidence>
<dbReference type="InterPro" id="IPR029058">
    <property type="entry name" value="AB_hydrolase_fold"/>
</dbReference>
<accession>A0A5R9IVY0</accession>
<evidence type="ECO:0000313" key="3">
    <source>
        <dbReference type="Proteomes" id="UP000307790"/>
    </source>
</evidence>
<organism evidence="2 3">
    <name type="scientific">Thalassotalea litorea</name>
    <dbReference type="NCBI Taxonomy" id="2020715"/>
    <lineage>
        <taxon>Bacteria</taxon>
        <taxon>Pseudomonadati</taxon>
        <taxon>Pseudomonadota</taxon>
        <taxon>Gammaproteobacteria</taxon>
        <taxon>Alteromonadales</taxon>
        <taxon>Colwelliaceae</taxon>
        <taxon>Thalassotalea</taxon>
    </lineage>
</organism>
<dbReference type="SUPFAM" id="SSF53474">
    <property type="entry name" value="alpha/beta-Hydrolases"/>
    <property type="match status" value="1"/>
</dbReference>
<dbReference type="PROSITE" id="PS51257">
    <property type="entry name" value="PROKAR_LIPOPROTEIN"/>
    <property type="match status" value="1"/>
</dbReference>
<dbReference type="Pfam" id="PF12262">
    <property type="entry name" value="Lipase_bact_N"/>
    <property type="match status" value="1"/>
</dbReference>
<comment type="caution">
    <text evidence="2">The sequence shown here is derived from an EMBL/GenBank/DDBJ whole genome shotgun (WGS) entry which is preliminary data.</text>
</comment>
<dbReference type="InterPro" id="IPR025920">
    <property type="entry name" value="Lipase_bact_N"/>
</dbReference>
<dbReference type="RefSeq" id="WP_138318134.1">
    <property type="nucleotide sequence ID" value="NZ_VCBC01000002.1"/>
</dbReference>
<dbReference type="OrthoDB" id="5477453at2"/>
<gene>
    <name evidence="2" type="ORF">FE810_00855</name>
</gene>
<dbReference type="Gene3D" id="3.40.50.1820">
    <property type="entry name" value="alpha/beta hydrolase"/>
    <property type="match status" value="1"/>
</dbReference>
<evidence type="ECO:0000259" key="1">
    <source>
        <dbReference type="Pfam" id="PF12262"/>
    </source>
</evidence>
<feature type="domain" description="Bacterial virulence factor lipase N-terminal" evidence="1">
    <location>
        <begin position="59"/>
        <end position="265"/>
    </location>
</feature>
<dbReference type="InterPro" id="IPR020009">
    <property type="entry name" value="VolA/Pla-1/cef"/>
</dbReference>
<dbReference type="AlphaFoldDB" id="A0A5R9IVY0"/>
<dbReference type="Proteomes" id="UP000307790">
    <property type="component" value="Unassembled WGS sequence"/>
</dbReference>
<dbReference type="EMBL" id="VCBC01000002">
    <property type="protein sequence ID" value="TLU67531.1"/>
    <property type="molecule type" value="Genomic_DNA"/>
</dbReference>